<evidence type="ECO:0000313" key="1">
    <source>
        <dbReference type="EMBL" id="CAD8994723.1"/>
    </source>
</evidence>
<dbReference type="EMBL" id="HBGA01015044">
    <property type="protein sequence ID" value="CAD8994725.1"/>
    <property type="molecule type" value="Transcribed_RNA"/>
</dbReference>
<protein>
    <submittedName>
        <fullName evidence="2">Uncharacterized protein</fullName>
    </submittedName>
</protein>
<name>A0A6U7TT07_9EUGL</name>
<sequence length="131" mass="14006">MPLLTAITASPGSAGLGRRELVPMHTPEYGSLVVQVLRRVLPGWPGYPQCLSVLPQCCQYPTNACGSYGGPGLRYHCCSLFWGLGVRGLHGVRSHQSVPIDAPSFTSLLMSDVYKNGMDRGPSGVVFGLQC</sequence>
<reference evidence="2" key="1">
    <citation type="submission" date="2021-01" db="EMBL/GenBank/DDBJ databases">
        <authorList>
            <person name="Corre E."/>
            <person name="Pelletier E."/>
            <person name="Niang G."/>
            <person name="Scheremetjew M."/>
            <person name="Finn R."/>
            <person name="Kale V."/>
            <person name="Holt S."/>
            <person name="Cochrane G."/>
            <person name="Meng A."/>
            <person name="Brown T."/>
            <person name="Cohen L."/>
        </authorList>
    </citation>
    <scope>NUCLEOTIDE SEQUENCE</scope>
    <source>
        <strain evidence="2">NIES-381</strain>
    </source>
</reference>
<dbReference type="EMBL" id="HBGA01015042">
    <property type="protein sequence ID" value="CAD8994723.1"/>
    <property type="molecule type" value="Transcribed_RNA"/>
</dbReference>
<accession>A0A6U7TT07</accession>
<gene>
    <name evidence="1" type="ORF">EGYM00392_LOCUS5778</name>
    <name evidence="2" type="ORF">EGYM00392_LOCUS5780</name>
</gene>
<dbReference type="AlphaFoldDB" id="A0A6U7TT07"/>
<proteinExistence type="predicted"/>
<organism evidence="2">
    <name type="scientific">Eutreptiella gymnastica</name>
    <dbReference type="NCBI Taxonomy" id="73025"/>
    <lineage>
        <taxon>Eukaryota</taxon>
        <taxon>Discoba</taxon>
        <taxon>Euglenozoa</taxon>
        <taxon>Euglenida</taxon>
        <taxon>Spirocuta</taxon>
        <taxon>Euglenophyceae</taxon>
        <taxon>Eutreptiales</taxon>
        <taxon>Eutreptiaceae</taxon>
        <taxon>Eutreptiella</taxon>
    </lineage>
</organism>
<evidence type="ECO:0000313" key="2">
    <source>
        <dbReference type="EMBL" id="CAD8994725.1"/>
    </source>
</evidence>